<organism evidence="3 4">
    <name type="scientific">Neodothiora populina</name>
    <dbReference type="NCBI Taxonomy" id="2781224"/>
    <lineage>
        <taxon>Eukaryota</taxon>
        <taxon>Fungi</taxon>
        <taxon>Dikarya</taxon>
        <taxon>Ascomycota</taxon>
        <taxon>Pezizomycotina</taxon>
        <taxon>Dothideomycetes</taxon>
        <taxon>Dothideomycetidae</taxon>
        <taxon>Dothideales</taxon>
        <taxon>Dothioraceae</taxon>
        <taxon>Neodothiora</taxon>
    </lineage>
</organism>
<evidence type="ECO:0000259" key="2">
    <source>
        <dbReference type="Pfam" id="PF22943"/>
    </source>
</evidence>
<evidence type="ECO:0000256" key="1">
    <source>
        <dbReference type="SAM" id="MobiDB-lite"/>
    </source>
</evidence>
<dbReference type="RefSeq" id="XP_069200120.1">
    <property type="nucleotide sequence ID" value="XM_069342543.1"/>
</dbReference>
<evidence type="ECO:0000313" key="3">
    <source>
        <dbReference type="EMBL" id="KAL1303845.1"/>
    </source>
</evidence>
<feature type="compositionally biased region" description="Polar residues" evidence="1">
    <location>
        <begin position="90"/>
        <end position="102"/>
    </location>
</feature>
<comment type="caution">
    <text evidence="3">The sequence shown here is derived from an EMBL/GenBank/DDBJ whole genome shotgun (WGS) entry which is preliminary data.</text>
</comment>
<gene>
    <name evidence="3" type="ORF">AAFC00_000302</name>
</gene>
<keyword evidence="4" id="KW-1185">Reference proteome</keyword>
<dbReference type="GeneID" id="95974005"/>
<feature type="compositionally biased region" description="Low complexity" evidence="1">
    <location>
        <begin position="1"/>
        <end position="18"/>
    </location>
</feature>
<protein>
    <recommendedName>
        <fullName evidence="2">Helix-turn-helix domain-containing protein</fullName>
    </recommendedName>
</protein>
<feature type="domain" description="Helix-turn-helix" evidence="2">
    <location>
        <begin position="151"/>
        <end position="194"/>
    </location>
</feature>
<dbReference type="EMBL" id="JBFMKM010000009">
    <property type="protein sequence ID" value="KAL1303845.1"/>
    <property type="molecule type" value="Genomic_DNA"/>
</dbReference>
<accession>A0ABR3PCM7</accession>
<dbReference type="Proteomes" id="UP001562354">
    <property type="component" value="Unassembled WGS sequence"/>
</dbReference>
<proteinExistence type="predicted"/>
<reference evidence="3 4" key="1">
    <citation type="submission" date="2024-07" db="EMBL/GenBank/DDBJ databases">
        <title>Draft sequence of the Neodothiora populina.</title>
        <authorList>
            <person name="Drown D.D."/>
            <person name="Schuette U.S."/>
            <person name="Buechlein A.B."/>
            <person name="Rusch D.R."/>
            <person name="Winton L.W."/>
            <person name="Adams G.A."/>
        </authorList>
    </citation>
    <scope>NUCLEOTIDE SEQUENCE [LARGE SCALE GENOMIC DNA]</scope>
    <source>
        <strain evidence="3 4">CPC 39397</strain>
    </source>
</reference>
<dbReference type="Pfam" id="PF22943">
    <property type="entry name" value="HTH_68"/>
    <property type="match status" value="1"/>
</dbReference>
<feature type="region of interest" description="Disordered" evidence="1">
    <location>
        <begin position="1"/>
        <end position="102"/>
    </location>
</feature>
<sequence>MGASGSKTAKAAGSAARKYPSRPAGAAFPAQTTTNAPPRQPPPAQGRQPGPTVRPQARASGERDQAINLDASDPDFARSLRSLGPVQPNPILSNSSAFPQRSNMSGNPWPVGPDPKKNPALMVLESRNRIQEDADREFLEAGRTGFEGRKFLDVGALRQILMMKERGMSGEKIEKTLELRPGLVARLGPAGLVGTTTMGVDDVRQGAIEMT</sequence>
<evidence type="ECO:0000313" key="4">
    <source>
        <dbReference type="Proteomes" id="UP001562354"/>
    </source>
</evidence>
<name>A0ABR3PCM7_9PEZI</name>
<dbReference type="InterPro" id="IPR054448">
    <property type="entry name" value="HTH_put_ascomycetes"/>
</dbReference>